<keyword evidence="2" id="KW-1185">Reference proteome</keyword>
<gene>
    <name evidence="1" type="ORF">DPMN_135199</name>
</gene>
<dbReference type="EMBL" id="JAIWYP010000006">
    <property type="protein sequence ID" value="KAH3806871.1"/>
    <property type="molecule type" value="Genomic_DNA"/>
</dbReference>
<evidence type="ECO:0000313" key="2">
    <source>
        <dbReference type="Proteomes" id="UP000828390"/>
    </source>
</evidence>
<evidence type="ECO:0000313" key="1">
    <source>
        <dbReference type="EMBL" id="KAH3806871.1"/>
    </source>
</evidence>
<dbReference type="AlphaFoldDB" id="A0A9D4JBE8"/>
<name>A0A9D4JBE8_DREPO</name>
<organism evidence="1 2">
    <name type="scientific">Dreissena polymorpha</name>
    <name type="common">Zebra mussel</name>
    <name type="synonym">Mytilus polymorpha</name>
    <dbReference type="NCBI Taxonomy" id="45954"/>
    <lineage>
        <taxon>Eukaryota</taxon>
        <taxon>Metazoa</taxon>
        <taxon>Spiralia</taxon>
        <taxon>Lophotrochozoa</taxon>
        <taxon>Mollusca</taxon>
        <taxon>Bivalvia</taxon>
        <taxon>Autobranchia</taxon>
        <taxon>Heteroconchia</taxon>
        <taxon>Euheterodonta</taxon>
        <taxon>Imparidentia</taxon>
        <taxon>Neoheterodontei</taxon>
        <taxon>Myida</taxon>
        <taxon>Dreissenoidea</taxon>
        <taxon>Dreissenidae</taxon>
        <taxon>Dreissena</taxon>
    </lineage>
</organism>
<sequence>MDYPGPYCKDVGLTCSAIINKQVEKSLTLTNGIVLEIYNLTKKHGYTLKHFVQVLSLLNKECQNIAPSTLTSNVTSVIVSKNKLVTRRFPA</sequence>
<reference evidence="1" key="1">
    <citation type="journal article" date="2019" name="bioRxiv">
        <title>The Genome of the Zebra Mussel, Dreissena polymorpha: A Resource for Invasive Species Research.</title>
        <authorList>
            <person name="McCartney M.A."/>
            <person name="Auch B."/>
            <person name="Kono T."/>
            <person name="Mallez S."/>
            <person name="Zhang Y."/>
            <person name="Obille A."/>
            <person name="Becker A."/>
            <person name="Abrahante J.E."/>
            <person name="Garbe J."/>
            <person name="Badalamenti J.P."/>
            <person name="Herman A."/>
            <person name="Mangelson H."/>
            <person name="Liachko I."/>
            <person name="Sullivan S."/>
            <person name="Sone E.D."/>
            <person name="Koren S."/>
            <person name="Silverstein K.A.T."/>
            <person name="Beckman K.B."/>
            <person name="Gohl D.M."/>
        </authorList>
    </citation>
    <scope>NUCLEOTIDE SEQUENCE</scope>
    <source>
        <strain evidence="1">Duluth1</strain>
        <tissue evidence="1">Whole animal</tissue>
    </source>
</reference>
<reference evidence="1" key="2">
    <citation type="submission" date="2020-11" db="EMBL/GenBank/DDBJ databases">
        <authorList>
            <person name="McCartney M.A."/>
            <person name="Auch B."/>
            <person name="Kono T."/>
            <person name="Mallez S."/>
            <person name="Becker A."/>
            <person name="Gohl D.M."/>
            <person name="Silverstein K.A.T."/>
            <person name="Koren S."/>
            <person name="Bechman K.B."/>
            <person name="Herman A."/>
            <person name="Abrahante J.E."/>
            <person name="Garbe J."/>
        </authorList>
    </citation>
    <scope>NUCLEOTIDE SEQUENCE</scope>
    <source>
        <strain evidence="1">Duluth1</strain>
        <tissue evidence="1">Whole animal</tissue>
    </source>
</reference>
<dbReference type="Proteomes" id="UP000828390">
    <property type="component" value="Unassembled WGS sequence"/>
</dbReference>
<comment type="caution">
    <text evidence="1">The sequence shown here is derived from an EMBL/GenBank/DDBJ whole genome shotgun (WGS) entry which is preliminary data.</text>
</comment>
<accession>A0A9D4JBE8</accession>
<proteinExistence type="predicted"/>
<protein>
    <submittedName>
        <fullName evidence="1">Uncharacterized protein</fullName>
    </submittedName>
</protein>